<evidence type="ECO:0000313" key="1">
    <source>
        <dbReference type="EMBL" id="QHT80358.1"/>
    </source>
</evidence>
<dbReference type="AlphaFoldDB" id="A0A6C0HI94"/>
<organism evidence="1">
    <name type="scientific">viral metagenome</name>
    <dbReference type="NCBI Taxonomy" id="1070528"/>
    <lineage>
        <taxon>unclassified sequences</taxon>
        <taxon>metagenomes</taxon>
        <taxon>organismal metagenomes</taxon>
    </lineage>
</organism>
<proteinExistence type="predicted"/>
<sequence length="183" mass="20706">MNNKNRKTESAYQERLYIVNVLEMNVVLYPNEIGQTKTRENLKSSIVKKIEGKCTEEGYIRPGSVEVKQYSAGIVKGDMVEFTVVFQCYSSNPVEGTIIECVVKSITKAGIHAEARDHLGNVPVTVFIARDHFVQKKAFQEVTETSLEKKVFVKVIGTRFELNDDCVEVLGELIQMENNINKK</sequence>
<protein>
    <recommendedName>
        <fullName evidence="2">S1 motif domain-containing protein</fullName>
    </recommendedName>
</protein>
<reference evidence="1" key="1">
    <citation type="journal article" date="2020" name="Nature">
        <title>Giant virus diversity and host interactions through global metagenomics.</title>
        <authorList>
            <person name="Schulz F."/>
            <person name="Roux S."/>
            <person name="Paez-Espino D."/>
            <person name="Jungbluth S."/>
            <person name="Walsh D.A."/>
            <person name="Denef V.J."/>
            <person name="McMahon K.D."/>
            <person name="Konstantinidis K.T."/>
            <person name="Eloe-Fadrosh E.A."/>
            <person name="Kyrpides N.C."/>
            <person name="Woyke T."/>
        </authorList>
    </citation>
    <scope>NUCLEOTIDE SEQUENCE</scope>
    <source>
        <strain evidence="1">GVMAG-M-3300023184-120</strain>
    </source>
</reference>
<evidence type="ECO:0008006" key="2">
    <source>
        <dbReference type="Google" id="ProtNLM"/>
    </source>
</evidence>
<accession>A0A6C0HI94</accession>
<name>A0A6C0HI94_9ZZZZ</name>
<dbReference type="EMBL" id="MN739968">
    <property type="protein sequence ID" value="QHT80358.1"/>
    <property type="molecule type" value="Genomic_DNA"/>
</dbReference>